<keyword evidence="1" id="KW-0472">Membrane</keyword>
<dbReference type="Proteomes" id="UP000027222">
    <property type="component" value="Unassembled WGS sequence"/>
</dbReference>
<keyword evidence="3" id="KW-1185">Reference proteome</keyword>
<evidence type="ECO:0000313" key="3">
    <source>
        <dbReference type="Proteomes" id="UP000027222"/>
    </source>
</evidence>
<keyword evidence="1" id="KW-1133">Transmembrane helix</keyword>
<dbReference type="OrthoDB" id="3059868at2759"/>
<proteinExistence type="predicted"/>
<dbReference type="AlphaFoldDB" id="A0A067SU19"/>
<keyword evidence="1" id="KW-0812">Transmembrane</keyword>
<sequence>MSARSLQTSWQRFMDPSQQLQVSARKVQRVQLSATTWSTIAYEFSKSWHKLPVKGEPTVLLAISVSLLVLAWIFVTTKGPLKLRKRSCQMKIAFDSHALLVLSTVFTPTSVAWPLSFFSCFKSVRLASSSCIEIDLMDLMEQILQGRIELRDSSDAKYLFRGQLLIYGWSIKVYTCANWWVKTAIWIAQQHLSVKRACTRENQRESTCNSHTFIAEHSPRFYDLDLVQYLDLNAEISRIQLLTQSTSSTIVEFSCLAMPTGFLTHQFMLCAIPFVPYLAGEKHGSRKNRTSAPLLAKLPDILSLFPAGTSMIDNVVNISYQHAISLQSMEKELVDNKRVRQEYIRDVGMVGWREDRLMLVWEAGLLQCGLLNRWRITLKSKNQPCVG</sequence>
<feature type="transmembrane region" description="Helical" evidence="1">
    <location>
        <begin position="98"/>
        <end position="118"/>
    </location>
</feature>
<reference evidence="3" key="1">
    <citation type="journal article" date="2014" name="Proc. Natl. Acad. Sci. U.S.A.">
        <title>Extensive sampling of basidiomycete genomes demonstrates inadequacy of the white-rot/brown-rot paradigm for wood decay fungi.</title>
        <authorList>
            <person name="Riley R."/>
            <person name="Salamov A.A."/>
            <person name="Brown D.W."/>
            <person name="Nagy L.G."/>
            <person name="Floudas D."/>
            <person name="Held B.W."/>
            <person name="Levasseur A."/>
            <person name="Lombard V."/>
            <person name="Morin E."/>
            <person name="Otillar R."/>
            <person name="Lindquist E.A."/>
            <person name="Sun H."/>
            <person name="LaButti K.M."/>
            <person name="Schmutz J."/>
            <person name="Jabbour D."/>
            <person name="Luo H."/>
            <person name="Baker S.E."/>
            <person name="Pisabarro A.G."/>
            <person name="Walton J.D."/>
            <person name="Blanchette R.A."/>
            <person name="Henrissat B."/>
            <person name="Martin F."/>
            <person name="Cullen D."/>
            <person name="Hibbett D.S."/>
            <person name="Grigoriev I.V."/>
        </authorList>
    </citation>
    <scope>NUCLEOTIDE SEQUENCE [LARGE SCALE GENOMIC DNA]</scope>
    <source>
        <strain evidence="3">CBS 339.88</strain>
    </source>
</reference>
<evidence type="ECO:0000256" key="1">
    <source>
        <dbReference type="SAM" id="Phobius"/>
    </source>
</evidence>
<dbReference type="EMBL" id="KL142385">
    <property type="protein sequence ID" value="KDR73537.1"/>
    <property type="molecule type" value="Genomic_DNA"/>
</dbReference>
<accession>A0A067SU19</accession>
<feature type="transmembrane region" description="Helical" evidence="1">
    <location>
        <begin position="58"/>
        <end position="77"/>
    </location>
</feature>
<organism evidence="2 3">
    <name type="scientific">Galerina marginata (strain CBS 339.88)</name>
    <dbReference type="NCBI Taxonomy" id="685588"/>
    <lineage>
        <taxon>Eukaryota</taxon>
        <taxon>Fungi</taxon>
        <taxon>Dikarya</taxon>
        <taxon>Basidiomycota</taxon>
        <taxon>Agaricomycotina</taxon>
        <taxon>Agaricomycetes</taxon>
        <taxon>Agaricomycetidae</taxon>
        <taxon>Agaricales</taxon>
        <taxon>Agaricineae</taxon>
        <taxon>Strophariaceae</taxon>
        <taxon>Galerina</taxon>
    </lineage>
</organism>
<dbReference type="HOGENOM" id="CLU_051890_0_0_1"/>
<evidence type="ECO:0000313" key="2">
    <source>
        <dbReference type="EMBL" id="KDR73537.1"/>
    </source>
</evidence>
<name>A0A067SU19_GALM3</name>
<gene>
    <name evidence="2" type="ORF">GALMADRAFT_251264</name>
</gene>
<protein>
    <submittedName>
        <fullName evidence="2">Uncharacterized protein</fullName>
    </submittedName>
</protein>